<gene>
    <name evidence="1" type="ORF">N3K66_005232</name>
</gene>
<sequence length="277" mass="29658">MLVWNDLPPELKPMIASHLADDGCPFAPLATISRSWAAAVEPRNFSRLRLTPARVPQLGGDDAAEPGNSAAPADEAVIAKGLWSLFDTLSTWEEPLDGGSGGRGLTLDISVYSPSDSRHWFKHASIAPDDLDGWNRTRTGIGSPPADPAAKRQVRDAIEQAALIAGDSDDEDDRAERHRHITHRLGYGLPQTAICRVFDAIRGGNMSGDEVAALLAEEELRRDDAGDGGGGGDAPGCDSDGDSGGSGCGIYKNRAERVFRNVAARMMGLRWIQRRAH</sequence>
<evidence type="ECO:0000313" key="1">
    <source>
        <dbReference type="EMBL" id="KAI9900970.1"/>
    </source>
</evidence>
<accession>A0ACC0V3K4</accession>
<organism evidence="1 2">
    <name type="scientific">Trichothecium roseum</name>
    <dbReference type="NCBI Taxonomy" id="47278"/>
    <lineage>
        <taxon>Eukaryota</taxon>
        <taxon>Fungi</taxon>
        <taxon>Dikarya</taxon>
        <taxon>Ascomycota</taxon>
        <taxon>Pezizomycotina</taxon>
        <taxon>Sordariomycetes</taxon>
        <taxon>Hypocreomycetidae</taxon>
        <taxon>Hypocreales</taxon>
        <taxon>Hypocreales incertae sedis</taxon>
        <taxon>Trichothecium</taxon>
    </lineage>
</organism>
<dbReference type="Proteomes" id="UP001163324">
    <property type="component" value="Chromosome 4"/>
</dbReference>
<name>A0ACC0V3K4_9HYPO</name>
<reference evidence="1" key="1">
    <citation type="submission" date="2022-10" db="EMBL/GenBank/DDBJ databases">
        <title>Complete Genome of Trichothecium roseum strain YXFP-22015, a Plant Pathogen Isolated from Citrus.</title>
        <authorList>
            <person name="Wang Y."/>
            <person name="Zhu L."/>
        </authorList>
    </citation>
    <scope>NUCLEOTIDE SEQUENCE</scope>
    <source>
        <strain evidence="1">YXFP-22015</strain>
    </source>
</reference>
<comment type="caution">
    <text evidence="1">The sequence shown here is derived from an EMBL/GenBank/DDBJ whole genome shotgun (WGS) entry which is preliminary data.</text>
</comment>
<protein>
    <submittedName>
        <fullName evidence="1">Uncharacterized protein</fullName>
    </submittedName>
</protein>
<dbReference type="EMBL" id="CM047943">
    <property type="protein sequence ID" value="KAI9900970.1"/>
    <property type="molecule type" value="Genomic_DNA"/>
</dbReference>
<evidence type="ECO:0000313" key="2">
    <source>
        <dbReference type="Proteomes" id="UP001163324"/>
    </source>
</evidence>
<proteinExistence type="predicted"/>
<keyword evidence="2" id="KW-1185">Reference proteome</keyword>